<accession>C0DTJ3</accession>
<dbReference type="Proteomes" id="UP000005837">
    <property type="component" value="Unassembled WGS sequence"/>
</dbReference>
<gene>
    <name evidence="1" type="ORF">EIKCOROL_00672</name>
</gene>
<name>C0DTJ3_EIKCO</name>
<evidence type="ECO:0000313" key="1">
    <source>
        <dbReference type="EMBL" id="EEG24615.1"/>
    </source>
</evidence>
<proteinExistence type="predicted"/>
<protein>
    <submittedName>
        <fullName evidence="1">Uncharacterized protein</fullName>
    </submittedName>
</protein>
<dbReference type="EMBL" id="ACEA01000015">
    <property type="protein sequence ID" value="EEG24615.1"/>
    <property type="molecule type" value="Genomic_DNA"/>
</dbReference>
<organism evidence="1 2">
    <name type="scientific">Eikenella corrodens ATCC 23834</name>
    <dbReference type="NCBI Taxonomy" id="546274"/>
    <lineage>
        <taxon>Bacteria</taxon>
        <taxon>Pseudomonadati</taxon>
        <taxon>Pseudomonadota</taxon>
        <taxon>Betaproteobacteria</taxon>
        <taxon>Neisseriales</taxon>
        <taxon>Neisseriaceae</taxon>
        <taxon>Eikenella</taxon>
    </lineage>
</organism>
<reference evidence="1 2" key="1">
    <citation type="submission" date="2009-01" db="EMBL/GenBank/DDBJ databases">
        <authorList>
            <person name="Fulton L."/>
            <person name="Clifton S."/>
            <person name="Chinwalla A.T."/>
            <person name="Mitreva M."/>
            <person name="Sodergren E."/>
            <person name="Weinstock G."/>
            <person name="Clifton S."/>
            <person name="Dooling D.J."/>
            <person name="Fulton B."/>
            <person name="Minx P."/>
            <person name="Pepin K.H."/>
            <person name="Johnson M."/>
            <person name="Bhonagiri V."/>
            <person name="Nash W.E."/>
            <person name="Mardis E.R."/>
            <person name="Wilson R.K."/>
        </authorList>
    </citation>
    <scope>NUCLEOTIDE SEQUENCE [LARGE SCALE GENOMIC DNA]</scope>
    <source>
        <strain evidence="1 2">ATCC 23834</strain>
    </source>
</reference>
<dbReference type="AlphaFoldDB" id="C0DTJ3"/>
<evidence type="ECO:0000313" key="2">
    <source>
        <dbReference type="Proteomes" id="UP000005837"/>
    </source>
</evidence>
<sequence>MMPANYIQPHGEIQNKGKRSDFCLFFAIFNVIIQTLLDC</sequence>
<dbReference type="HOGENOM" id="CLU_3308886_0_0_4"/>
<comment type="caution">
    <text evidence="1">The sequence shown here is derived from an EMBL/GenBank/DDBJ whole genome shotgun (WGS) entry which is preliminary data.</text>
</comment>